<dbReference type="CDD" id="cd08897">
    <property type="entry name" value="SRPBCC_CalC_Aha1-like_4"/>
    <property type="match status" value="1"/>
</dbReference>
<reference evidence="4" key="1">
    <citation type="submission" date="2016-12" db="EMBL/GenBank/DDBJ databases">
        <authorList>
            <person name="Varghese N."/>
            <person name="Submissions S."/>
        </authorList>
    </citation>
    <scope>NUCLEOTIDE SEQUENCE [LARGE SCALE GENOMIC DNA]</scope>
    <source>
        <strain evidence="4">DSM 25035</strain>
    </source>
</reference>
<dbReference type="SUPFAM" id="SSF55961">
    <property type="entry name" value="Bet v1-like"/>
    <property type="match status" value="2"/>
</dbReference>
<keyword evidence="4" id="KW-1185">Reference proteome</keyword>
<dbReference type="InterPro" id="IPR023393">
    <property type="entry name" value="START-like_dom_sf"/>
</dbReference>
<dbReference type="EMBL" id="FRXN01000007">
    <property type="protein sequence ID" value="SHO65353.1"/>
    <property type="molecule type" value="Genomic_DNA"/>
</dbReference>
<feature type="domain" description="Activator of Hsp90 ATPase homologue 1/2-like C-terminal" evidence="2">
    <location>
        <begin position="151"/>
        <end position="287"/>
    </location>
</feature>
<dbReference type="AlphaFoldDB" id="A0A1M7ZKD1"/>
<evidence type="ECO:0000313" key="3">
    <source>
        <dbReference type="EMBL" id="SHO65353.1"/>
    </source>
</evidence>
<evidence type="ECO:0000313" key="4">
    <source>
        <dbReference type="Proteomes" id="UP000184609"/>
    </source>
</evidence>
<comment type="similarity">
    <text evidence="1">Belongs to the AHA1 family.</text>
</comment>
<sequence>MDSRPQITISASIKAPINQVWAIYNDPYHVTQWNFASPDWCCPSSEIDLRPGGKFSSRMEAKDGSMGFDFWGLYTDIKVNEFLAYEMGDGRKASLKFEAKGSETLVTTLFEAEETNPIDMQQMGWQAILNNFKSHVESLQSEILHFEILIKAKPSHVFKTMLDLESYKEWAYVFYPGSYFDGSWEKGSKIKFIAKSEDGTLGGMLGTIADRVEDYHISIKYIGLINDSQEVTTGEDIDKMKGSFENYTLDEQEGSTLLKVDMGPVGEYKSYFEETWPKALEKLKEICEK</sequence>
<name>A0A1M7ZKD1_9BACT</name>
<protein>
    <submittedName>
        <fullName evidence="3">Uncharacterized conserved protein YndB, AHSA1/START domain</fullName>
    </submittedName>
</protein>
<evidence type="ECO:0000256" key="1">
    <source>
        <dbReference type="ARBA" id="ARBA00006817"/>
    </source>
</evidence>
<proteinExistence type="inferred from homology"/>
<dbReference type="RefSeq" id="WP_073573608.1">
    <property type="nucleotide sequence ID" value="NZ_FRXN01000007.1"/>
</dbReference>
<dbReference type="Gene3D" id="3.30.530.20">
    <property type="match status" value="2"/>
</dbReference>
<dbReference type="Proteomes" id="UP000184609">
    <property type="component" value="Unassembled WGS sequence"/>
</dbReference>
<gene>
    <name evidence="3" type="ORF">SAMN04488108_4014</name>
</gene>
<organism evidence="3 4">
    <name type="scientific">Algoriphagus zhangzhouensis</name>
    <dbReference type="NCBI Taxonomy" id="1073327"/>
    <lineage>
        <taxon>Bacteria</taxon>
        <taxon>Pseudomonadati</taxon>
        <taxon>Bacteroidota</taxon>
        <taxon>Cytophagia</taxon>
        <taxon>Cytophagales</taxon>
        <taxon>Cyclobacteriaceae</taxon>
        <taxon>Algoriphagus</taxon>
    </lineage>
</organism>
<dbReference type="Pfam" id="PF08327">
    <property type="entry name" value="AHSA1"/>
    <property type="match status" value="2"/>
</dbReference>
<accession>A0A1M7ZKD1</accession>
<dbReference type="STRING" id="1073327.SAMN04488108_4014"/>
<dbReference type="InterPro" id="IPR013538">
    <property type="entry name" value="ASHA1/2-like_C"/>
</dbReference>
<feature type="domain" description="Activator of Hsp90 ATPase homologue 1/2-like C-terminal" evidence="2">
    <location>
        <begin position="14"/>
        <end position="137"/>
    </location>
</feature>
<evidence type="ECO:0000259" key="2">
    <source>
        <dbReference type="Pfam" id="PF08327"/>
    </source>
</evidence>